<dbReference type="PANTHER" id="PTHR32278:SF128">
    <property type="entry name" value="PHLOEM PROTEIN"/>
    <property type="match status" value="1"/>
</dbReference>
<proteinExistence type="predicted"/>
<keyword evidence="2" id="KW-1185">Reference proteome</keyword>
<dbReference type="PANTHER" id="PTHR32278">
    <property type="entry name" value="F-BOX DOMAIN-CONTAINING PROTEIN"/>
    <property type="match status" value="1"/>
</dbReference>
<reference evidence="1" key="1">
    <citation type="submission" date="2022-12" db="EMBL/GenBank/DDBJ databases">
        <title>Draft genome assemblies for two species of Escallonia (Escalloniales).</title>
        <authorList>
            <person name="Chanderbali A."/>
            <person name="Dervinis C."/>
            <person name="Anghel I."/>
            <person name="Soltis D."/>
            <person name="Soltis P."/>
            <person name="Zapata F."/>
        </authorList>
    </citation>
    <scope>NUCLEOTIDE SEQUENCE</scope>
    <source>
        <strain evidence="1">UCBG92.1500</strain>
        <tissue evidence="1">Leaf</tissue>
    </source>
</reference>
<evidence type="ECO:0000313" key="1">
    <source>
        <dbReference type="EMBL" id="KAK2974949.1"/>
    </source>
</evidence>
<dbReference type="EMBL" id="JAVXUO010002262">
    <property type="protein sequence ID" value="KAK2974949.1"/>
    <property type="molecule type" value="Genomic_DNA"/>
</dbReference>
<evidence type="ECO:0008006" key="3">
    <source>
        <dbReference type="Google" id="ProtNLM"/>
    </source>
</evidence>
<dbReference type="InterPro" id="IPR036047">
    <property type="entry name" value="F-box-like_dom_sf"/>
</dbReference>
<gene>
    <name evidence="1" type="ORF">RJ640_000726</name>
</gene>
<dbReference type="InterPro" id="IPR025886">
    <property type="entry name" value="PP2-like"/>
</dbReference>
<accession>A0AA88QZA6</accession>
<dbReference type="CDD" id="cd22162">
    <property type="entry name" value="F-box_AtSKIP3-like"/>
    <property type="match status" value="1"/>
</dbReference>
<comment type="caution">
    <text evidence="1">The sequence shown here is derived from an EMBL/GenBank/DDBJ whole genome shotgun (WGS) entry which is preliminary data.</text>
</comment>
<organism evidence="1 2">
    <name type="scientific">Escallonia rubra</name>
    <dbReference type="NCBI Taxonomy" id="112253"/>
    <lineage>
        <taxon>Eukaryota</taxon>
        <taxon>Viridiplantae</taxon>
        <taxon>Streptophyta</taxon>
        <taxon>Embryophyta</taxon>
        <taxon>Tracheophyta</taxon>
        <taxon>Spermatophyta</taxon>
        <taxon>Magnoliopsida</taxon>
        <taxon>eudicotyledons</taxon>
        <taxon>Gunneridae</taxon>
        <taxon>Pentapetalae</taxon>
        <taxon>asterids</taxon>
        <taxon>campanulids</taxon>
        <taxon>Escalloniales</taxon>
        <taxon>Escalloniaceae</taxon>
        <taxon>Escallonia</taxon>
    </lineage>
</organism>
<dbReference type="AlphaFoldDB" id="A0AA88QZA6"/>
<dbReference type="Proteomes" id="UP001187471">
    <property type="component" value="Unassembled WGS sequence"/>
</dbReference>
<evidence type="ECO:0000313" key="2">
    <source>
        <dbReference type="Proteomes" id="UP001187471"/>
    </source>
</evidence>
<sequence length="290" mass="32859">MASFSEIPEGCIAEILSLTTPADACRAAAIAWRFKSAADSDGVWERFLPSDHPEIVARSVSPVVYATKKQLYFGLCDSPILIDGGKMSFALMKHNGKKCFMLQARELSIAWKDTPYYWKWRSLPESRFSEVAELVSVCWLDIGGKIGTKLLSPETTYGAYLVFKLGEQPRGLDYSAKAVVRFARDREYEAEVGLGELGEDGISTVYLTSPEISRVRRRRRGIYDMAMREPEANARLAQNRKDGWKEIELGEFFNDEGDDDYVKMRLMEIKHLHWKGGLIVEGIEVRPKVE</sequence>
<protein>
    <recommendedName>
        <fullName evidence="3">F-box domain-containing protein</fullName>
    </recommendedName>
</protein>
<name>A0AA88QZA6_9ASTE</name>
<feature type="non-terminal residue" evidence="1">
    <location>
        <position position="1"/>
    </location>
</feature>
<dbReference type="SUPFAM" id="SSF81383">
    <property type="entry name" value="F-box domain"/>
    <property type="match status" value="1"/>
</dbReference>
<dbReference type="Pfam" id="PF14299">
    <property type="entry name" value="PP2"/>
    <property type="match status" value="1"/>
</dbReference>